<dbReference type="EMBL" id="QWVT01000002">
    <property type="protein sequence ID" value="RID88797.1"/>
    <property type="molecule type" value="Genomic_DNA"/>
</dbReference>
<dbReference type="SUPFAM" id="SSF47336">
    <property type="entry name" value="ACP-like"/>
    <property type="match status" value="1"/>
</dbReference>
<protein>
    <recommendedName>
        <fullName evidence="1">Carrier domain-containing protein</fullName>
    </recommendedName>
</protein>
<dbReference type="PROSITE" id="PS50075">
    <property type="entry name" value="CARRIER"/>
    <property type="match status" value="1"/>
</dbReference>
<name>A0A398BGC7_9BACI</name>
<accession>A0A398BGC7</accession>
<dbReference type="InterPro" id="IPR036736">
    <property type="entry name" value="ACP-like_sf"/>
</dbReference>
<dbReference type="Pfam" id="PF00550">
    <property type="entry name" value="PP-binding"/>
    <property type="match status" value="1"/>
</dbReference>
<gene>
    <name evidence="2" type="ORF">D1970_00690</name>
</gene>
<evidence type="ECO:0000313" key="3">
    <source>
        <dbReference type="Proteomes" id="UP000265816"/>
    </source>
</evidence>
<reference evidence="2 3" key="1">
    <citation type="submission" date="2018-08" db="EMBL/GenBank/DDBJ databases">
        <title>Bacillus jemisoniae sp. nov., Bacillus chryseoplanitiae sp. nov., Bacillus resnikiae sp. nov., and Bacillus frankliniae sp. nov., isolated from Viking spacecraft and associated surfaces.</title>
        <authorList>
            <person name="Seuylemezian A."/>
            <person name="Vaishampayan P."/>
        </authorList>
    </citation>
    <scope>NUCLEOTIDE SEQUENCE [LARGE SCALE GENOMIC DNA]</scope>
    <source>
        <strain evidence="2 3">JJ-247</strain>
    </source>
</reference>
<dbReference type="InterPro" id="IPR009081">
    <property type="entry name" value="PP-bd_ACP"/>
</dbReference>
<sequence length="102" mass="11451">MDFDIPAGGLYLDTKLKDIDISVLKDVISSFSQDYKPRNDISMNDHLVDDLGIDSIALISLVISLEDHFHINITDDMMVPENFETVSSVSIMINTLLERLHG</sequence>
<dbReference type="AlphaFoldDB" id="A0A398BGC7"/>
<dbReference type="Gene3D" id="1.10.1200.10">
    <property type="entry name" value="ACP-like"/>
    <property type="match status" value="1"/>
</dbReference>
<keyword evidence="3" id="KW-1185">Reference proteome</keyword>
<comment type="caution">
    <text evidence="2">The sequence shown here is derived from an EMBL/GenBank/DDBJ whole genome shotgun (WGS) entry which is preliminary data.</text>
</comment>
<evidence type="ECO:0000259" key="1">
    <source>
        <dbReference type="PROSITE" id="PS50075"/>
    </source>
</evidence>
<proteinExistence type="predicted"/>
<dbReference type="Proteomes" id="UP000265816">
    <property type="component" value="Unassembled WGS sequence"/>
</dbReference>
<evidence type="ECO:0000313" key="2">
    <source>
        <dbReference type="EMBL" id="RID88797.1"/>
    </source>
</evidence>
<organism evidence="2 3">
    <name type="scientific">Mesobacillus zeae</name>
    <dbReference type="NCBI Taxonomy" id="1917180"/>
    <lineage>
        <taxon>Bacteria</taxon>
        <taxon>Bacillati</taxon>
        <taxon>Bacillota</taxon>
        <taxon>Bacilli</taxon>
        <taxon>Bacillales</taxon>
        <taxon>Bacillaceae</taxon>
        <taxon>Mesobacillus</taxon>
    </lineage>
</organism>
<feature type="domain" description="Carrier" evidence="1">
    <location>
        <begin position="14"/>
        <end position="97"/>
    </location>
</feature>